<dbReference type="Pfam" id="PF12532">
    <property type="entry name" value="DUF3732"/>
    <property type="match status" value="1"/>
</dbReference>
<dbReference type="Proteomes" id="UP000282311">
    <property type="component" value="Unassembled WGS sequence"/>
</dbReference>
<comment type="caution">
    <text evidence="2">The sequence shown here is derived from an EMBL/GenBank/DDBJ whole genome shotgun (WGS) entry which is preliminary data.</text>
</comment>
<dbReference type="AlphaFoldDB" id="A0A3B0C8E3"/>
<keyword evidence="3" id="KW-1185">Reference proteome</keyword>
<dbReference type="InterPro" id="IPR027417">
    <property type="entry name" value="P-loop_NTPase"/>
</dbReference>
<dbReference type="SUPFAM" id="SSF52540">
    <property type="entry name" value="P-loop containing nucleoside triphosphate hydrolases"/>
    <property type="match status" value="1"/>
</dbReference>
<name>A0A3B0C8E3_9BACL</name>
<reference evidence="2 3" key="1">
    <citation type="journal article" date="2007" name="Int. J. Syst. Evol. Microbiol.">
        <title>Paenibacillus ginsengarvi sp. nov., isolated from soil from ginseng cultivation.</title>
        <authorList>
            <person name="Yoon M.H."/>
            <person name="Ten L.N."/>
            <person name="Im W.T."/>
        </authorList>
    </citation>
    <scope>NUCLEOTIDE SEQUENCE [LARGE SCALE GENOMIC DNA]</scope>
    <source>
        <strain evidence="2 3">KCTC 13059</strain>
    </source>
</reference>
<feature type="coiled-coil region" evidence="1">
    <location>
        <begin position="359"/>
        <end position="443"/>
    </location>
</feature>
<dbReference type="RefSeq" id="WP_120749211.1">
    <property type="nucleotide sequence ID" value="NZ_RBAH01000016.1"/>
</dbReference>
<proteinExistence type="predicted"/>
<dbReference type="Gene3D" id="3.40.50.300">
    <property type="entry name" value="P-loop containing nucleotide triphosphate hydrolases"/>
    <property type="match status" value="1"/>
</dbReference>
<evidence type="ECO:0000256" key="1">
    <source>
        <dbReference type="SAM" id="Coils"/>
    </source>
</evidence>
<sequence length="625" mass="72736">MRFVIKEIILWLKNKKIRKLVFEENKINVITGDSGTGKSVILDIIDYCFFASKTKIPQEKINENVSWYGIKFLINDKEYLIARGALNENRKTSSMYFFSPIGELPEEPYSNVLDKDLKNVIEKEFNIDSSVVIPYGGRNLKAGSKISLRYFFLFNTQSGDTIDHSEVFFDKQNDDKYSEALHRVFDLATGIDTVKNILIKEKLATLEKDEIRMKRQLVAMENEKSIFESDLREIIRRAKEFDLIDDASLALDKDIDNLKKIVLDATSQKTSNNFKELDSLNKKRNELRFKIRSYSKFSEEYNDYLKQKSETLESLKPLEYLNEKFGELIQHPDLSVLMDMLDKEMRKIKGEITNKKPFSMNLDSDIKSIKSELDAIQKEINTLSHNKKELGSEIEKFIFIGEIKSKLELYTYNEKGMESKEELQKVQDRIQQLRSELESEIVDRELVIRLLEELIQRYLDESSAALGIYKGYQSVFDYKKKVLYLKKPVSLVPSIVGSSSNHMFMHLCFMLGLHELIIKQQAPFVPSFLILDQPSRPYYGGDKKEDTPKKSWSQIPQDDRTKITIALTLLNNFISRINQEYEHSFQIIILEHIPKTIWEEANLTNVILVDDEFTEGNALIPDELI</sequence>
<organism evidence="2 3">
    <name type="scientific">Paenibacillus ginsengarvi</name>
    <dbReference type="NCBI Taxonomy" id="400777"/>
    <lineage>
        <taxon>Bacteria</taxon>
        <taxon>Bacillati</taxon>
        <taxon>Bacillota</taxon>
        <taxon>Bacilli</taxon>
        <taxon>Bacillales</taxon>
        <taxon>Paenibacillaceae</taxon>
        <taxon>Paenibacillus</taxon>
    </lineage>
</organism>
<evidence type="ECO:0000313" key="2">
    <source>
        <dbReference type="EMBL" id="RKN79156.1"/>
    </source>
</evidence>
<gene>
    <name evidence="2" type="ORF">D7M11_20970</name>
</gene>
<dbReference type="EMBL" id="RBAH01000016">
    <property type="protein sequence ID" value="RKN79156.1"/>
    <property type="molecule type" value="Genomic_DNA"/>
</dbReference>
<dbReference type="OrthoDB" id="103556at2"/>
<accession>A0A3B0C8E3</accession>
<keyword evidence="1" id="KW-0175">Coiled coil</keyword>
<evidence type="ECO:0000313" key="3">
    <source>
        <dbReference type="Proteomes" id="UP000282311"/>
    </source>
</evidence>
<dbReference type="InterPro" id="IPR022205">
    <property type="entry name" value="DUF3732"/>
</dbReference>
<protein>
    <submittedName>
        <fullName evidence="2">DUF3732 domain-containing protein</fullName>
    </submittedName>
</protein>